<dbReference type="PANTHER" id="PTHR47808:SF2">
    <property type="entry name" value="LEM DOMAIN-CONTAINING PROTEIN 2"/>
    <property type="match status" value="1"/>
</dbReference>
<keyword evidence="4 7" id="KW-0472">Membrane</keyword>
<reference evidence="8" key="1">
    <citation type="submission" date="2023-03" db="UniProtKB">
        <authorList>
            <consortium name="EnsemblPlants"/>
        </authorList>
    </citation>
    <scope>IDENTIFICATION</scope>
</reference>
<dbReference type="GO" id="GO:0005783">
    <property type="term" value="C:endoplasmic reticulum"/>
    <property type="evidence" value="ECO:0007669"/>
    <property type="project" value="TreeGrafter"/>
</dbReference>
<dbReference type="GO" id="GO:0005637">
    <property type="term" value="C:nuclear inner membrane"/>
    <property type="evidence" value="ECO:0007669"/>
    <property type="project" value="UniProtKB-SubCell"/>
</dbReference>
<evidence type="ECO:0000256" key="6">
    <source>
        <dbReference type="SAM" id="MobiDB-lite"/>
    </source>
</evidence>
<protein>
    <recommendedName>
        <fullName evidence="9">Man1/Src1 C-terminal domain-containing protein</fullName>
    </recommendedName>
</protein>
<feature type="compositionally biased region" description="Low complexity" evidence="6">
    <location>
        <begin position="17"/>
        <end position="29"/>
    </location>
</feature>
<dbReference type="GO" id="GO:0003682">
    <property type="term" value="F:chromatin binding"/>
    <property type="evidence" value="ECO:0007669"/>
    <property type="project" value="InterPro"/>
</dbReference>
<proteinExistence type="predicted"/>
<dbReference type="EnsemblPlants" id="MELO3C003374.2.1">
    <property type="protein sequence ID" value="MELO3C003374.2.1"/>
    <property type="gene ID" value="MELO3C003374.2"/>
</dbReference>
<keyword evidence="2 7" id="KW-0812">Transmembrane</keyword>
<dbReference type="PANTHER" id="PTHR47808">
    <property type="entry name" value="INNER NUCLEAR MEMBRANE PROTEIN HEH2-RELATED"/>
    <property type="match status" value="1"/>
</dbReference>
<accession>A0A9I9CGR2</accession>
<feature type="transmembrane region" description="Helical" evidence="7">
    <location>
        <begin position="51"/>
        <end position="72"/>
    </location>
</feature>
<dbReference type="AlphaFoldDB" id="A0A9I9CGR2"/>
<dbReference type="GO" id="GO:0034399">
    <property type="term" value="C:nuclear periphery"/>
    <property type="evidence" value="ECO:0007669"/>
    <property type="project" value="EnsemblPlants"/>
</dbReference>
<keyword evidence="3 7" id="KW-1133">Transmembrane helix</keyword>
<dbReference type="InterPro" id="IPR041885">
    <property type="entry name" value="MAN1_winged_helix_dom"/>
</dbReference>
<sequence>MSSTPKKRTKVKRNPNSDVGSGVDSSVSSSSLLLKSMKEPPRDFFPSKDDLAALITVLIIASLVFVSCNFFVSRLSSRHPVPFCDTDADSLDLLSDVCEPCPRHGECRDGKLECLHGYRKHGRLCIEDGVINEAVNKLSEWLESHLCESNAKFLCDGIGIVWVKENDIWDDLDGKELVESIGSDNTTLMYAKSKALETIGGLLQTRQNSFGIKELKCPDLLAESYKPFTCRIRHWVLQHAFVVLPVFLLVCEILEENALTSTRNSDQCESWVVASRLRDHLLLPRERKNPLLWKKVEELVQEDSRIDRYPRLVKGDGKEVWEWQVEGSLSSSKKKKLASKSNSASKSNFWKAIGVNPDPIRKASSFVTWRFRVQVKKWNRSLIGKRIIRTGSLSFSLKKAWQSLDRTAPIPMPLASATSSNGSEKLEEFEKKDDKVIYNRTLLPKIRSPACDLSWAPFSSSLWQTTLLCRRAGPIQTSLHVPPVYKRKANRDLSQQTNKSR</sequence>
<dbReference type="GO" id="GO:0071763">
    <property type="term" value="P:nuclear membrane organization"/>
    <property type="evidence" value="ECO:0007669"/>
    <property type="project" value="TreeGrafter"/>
</dbReference>
<feature type="region of interest" description="Disordered" evidence="6">
    <location>
        <begin position="1"/>
        <end position="29"/>
    </location>
</feature>
<evidence type="ECO:0000256" key="5">
    <source>
        <dbReference type="ARBA" id="ARBA00023242"/>
    </source>
</evidence>
<organism evidence="8">
    <name type="scientific">Cucumis melo</name>
    <name type="common">Muskmelon</name>
    <dbReference type="NCBI Taxonomy" id="3656"/>
    <lineage>
        <taxon>Eukaryota</taxon>
        <taxon>Viridiplantae</taxon>
        <taxon>Streptophyta</taxon>
        <taxon>Embryophyta</taxon>
        <taxon>Tracheophyta</taxon>
        <taxon>Spermatophyta</taxon>
        <taxon>Magnoliopsida</taxon>
        <taxon>eudicotyledons</taxon>
        <taxon>Gunneridae</taxon>
        <taxon>Pentapetalae</taxon>
        <taxon>rosids</taxon>
        <taxon>fabids</taxon>
        <taxon>Cucurbitales</taxon>
        <taxon>Cucurbitaceae</taxon>
        <taxon>Benincaseae</taxon>
        <taxon>Cucumis</taxon>
    </lineage>
</organism>
<feature type="compositionally biased region" description="Basic residues" evidence="6">
    <location>
        <begin position="1"/>
        <end position="13"/>
    </location>
</feature>
<dbReference type="InterPro" id="IPR044780">
    <property type="entry name" value="Heh2/Src1"/>
</dbReference>
<evidence type="ECO:0000313" key="8">
    <source>
        <dbReference type="EnsemblPlants" id="MELO3C003374.2.1"/>
    </source>
</evidence>
<dbReference type="Gene3D" id="1.10.10.1180">
    <property type="entry name" value="MAN1, winged-helix domain"/>
    <property type="match status" value="1"/>
</dbReference>
<evidence type="ECO:0000256" key="1">
    <source>
        <dbReference type="ARBA" id="ARBA00004540"/>
    </source>
</evidence>
<keyword evidence="5" id="KW-0539">Nucleus</keyword>
<evidence type="ECO:0000256" key="3">
    <source>
        <dbReference type="ARBA" id="ARBA00022989"/>
    </source>
</evidence>
<evidence type="ECO:0008006" key="9">
    <source>
        <dbReference type="Google" id="ProtNLM"/>
    </source>
</evidence>
<name>A0A9I9CGR2_CUCME</name>
<evidence type="ECO:0000256" key="2">
    <source>
        <dbReference type="ARBA" id="ARBA00022692"/>
    </source>
</evidence>
<evidence type="ECO:0000256" key="7">
    <source>
        <dbReference type="SAM" id="Phobius"/>
    </source>
</evidence>
<comment type="subcellular location">
    <subcellularLocation>
        <location evidence="1">Nucleus inner membrane</location>
    </subcellularLocation>
</comment>
<dbReference type="Gramene" id="MELO3C003374.2.1">
    <property type="protein sequence ID" value="MELO3C003374.2.1"/>
    <property type="gene ID" value="MELO3C003374.2"/>
</dbReference>
<evidence type="ECO:0000256" key="4">
    <source>
        <dbReference type="ARBA" id="ARBA00023136"/>
    </source>
</evidence>